<name>A0A6A6C315_ZASCE</name>
<dbReference type="PANTHER" id="PTHR35896">
    <property type="entry name" value="IG-LIKE DOMAIN-CONTAINING PROTEIN"/>
    <property type="match status" value="1"/>
</dbReference>
<dbReference type="PANTHER" id="PTHR35896:SF3">
    <property type="entry name" value="MAJOR FACILITATOR SUPERFAMILY TRANSPORTER"/>
    <property type="match status" value="1"/>
</dbReference>
<feature type="region of interest" description="Disordered" evidence="1">
    <location>
        <begin position="235"/>
        <end position="270"/>
    </location>
</feature>
<reference evidence="2" key="1">
    <citation type="journal article" date="2020" name="Stud. Mycol.">
        <title>101 Dothideomycetes genomes: a test case for predicting lifestyles and emergence of pathogens.</title>
        <authorList>
            <person name="Haridas S."/>
            <person name="Albert R."/>
            <person name="Binder M."/>
            <person name="Bloem J."/>
            <person name="Labutti K."/>
            <person name="Salamov A."/>
            <person name="Andreopoulos B."/>
            <person name="Baker S."/>
            <person name="Barry K."/>
            <person name="Bills G."/>
            <person name="Bluhm B."/>
            <person name="Cannon C."/>
            <person name="Castanera R."/>
            <person name="Culley D."/>
            <person name="Daum C."/>
            <person name="Ezra D."/>
            <person name="Gonzalez J."/>
            <person name="Henrissat B."/>
            <person name="Kuo A."/>
            <person name="Liang C."/>
            <person name="Lipzen A."/>
            <person name="Lutzoni F."/>
            <person name="Magnuson J."/>
            <person name="Mondo S."/>
            <person name="Nolan M."/>
            <person name="Ohm R."/>
            <person name="Pangilinan J."/>
            <person name="Park H.-J."/>
            <person name="Ramirez L."/>
            <person name="Alfaro M."/>
            <person name="Sun H."/>
            <person name="Tritt A."/>
            <person name="Yoshinaga Y."/>
            <person name="Zwiers L.-H."/>
            <person name="Turgeon B."/>
            <person name="Goodwin S."/>
            <person name="Spatafora J."/>
            <person name="Crous P."/>
            <person name="Grigoriev I."/>
        </authorList>
    </citation>
    <scope>NUCLEOTIDE SEQUENCE</scope>
    <source>
        <strain evidence="2">ATCC 36951</strain>
    </source>
</reference>
<evidence type="ECO:0000256" key="1">
    <source>
        <dbReference type="SAM" id="MobiDB-lite"/>
    </source>
</evidence>
<accession>A0A6A6C315</accession>
<dbReference type="OrthoDB" id="3649716at2759"/>
<dbReference type="AlphaFoldDB" id="A0A6A6C315"/>
<sequence length="270" mass="31173">MLQYESEKLLGHQSGDEAVEMIDIERLRPRPRRFTTFLTWTWRLTICSLSLWAFANLSLNAWSFFRRDAHSPSQPTKVSCSCGNSVADALSMGCKYDALASAWLPPACIDADLSYEFDHAGPEPDGSWIYYTDYDKTGTYTLEEVSLLADTGAYYYNTMAWHLAHCTYNWRKAVRSKWTGVTLEYRSDTEEHVDHCEMMFKDRTPLDYVGTVSIVTTNADWQEMHKEMHPEAMHPDAMHPDTDKMHPESAMHPDMHPDNKMHPNMHPTTY</sequence>
<gene>
    <name evidence="2" type="ORF">M409DRAFT_28171</name>
</gene>
<organism evidence="2 3">
    <name type="scientific">Zasmidium cellare ATCC 36951</name>
    <dbReference type="NCBI Taxonomy" id="1080233"/>
    <lineage>
        <taxon>Eukaryota</taxon>
        <taxon>Fungi</taxon>
        <taxon>Dikarya</taxon>
        <taxon>Ascomycota</taxon>
        <taxon>Pezizomycotina</taxon>
        <taxon>Dothideomycetes</taxon>
        <taxon>Dothideomycetidae</taxon>
        <taxon>Mycosphaerellales</taxon>
        <taxon>Mycosphaerellaceae</taxon>
        <taxon>Zasmidium</taxon>
    </lineage>
</organism>
<dbReference type="Proteomes" id="UP000799537">
    <property type="component" value="Unassembled WGS sequence"/>
</dbReference>
<dbReference type="GeneID" id="54562184"/>
<protein>
    <submittedName>
        <fullName evidence="2">Uncharacterized protein</fullName>
    </submittedName>
</protein>
<keyword evidence="3" id="KW-1185">Reference proteome</keyword>
<feature type="compositionally biased region" description="Basic and acidic residues" evidence="1">
    <location>
        <begin position="235"/>
        <end position="261"/>
    </location>
</feature>
<dbReference type="InterPro" id="IPR053008">
    <property type="entry name" value="Phomopsin_biosynth_assoc"/>
</dbReference>
<dbReference type="RefSeq" id="XP_033662330.1">
    <property type="nucleotide sequence ID" value="XM_033808912.1"/>
</dbReference>
<evidence type="ECO:0000313" key="2">
    <source>
        <dbReference type="EMBL" id="KAF2161441.1"/>
    </source>
</evidence>
<dbReference type="EMBL" id="ML993619">
    <property type="protein sequence ID" value="KAF2161441.1"/>
    <property type="molecule type" value="Genomic_DNA"/>
</dbReference>
<evidence type="ECO:0000313" key="3">
    <source>
        <dbReference type="Proteomes" id="UP000799537"/>
    </source>
</evidence>
<proteinExistence type="predicted"/>